<dbReference type="GO" id="GO:0005768">
    <property type="term" value="C:endosome"/>
    <property type="evidence" value="ECO:0007669"/>
    <property type="project" value="TreeGrafter"/>
</dbReference>
<sequence length="933" mass="103547">MPLCLRLNTNSSIFAEKATFAGVQTEDWGQFMHICDIINTTQDGPKDAVKALKKRISKNYNHKEIQLSLSLIDMCMQNCGPSFQSLIVKKEFIKDTLAKLLNPRYTLPLDIQNRILNFIKTWSQGFPGGVDVSEVKEVYLDLLKKGVQFPWSDAEPERKQEAAQLSPNRSAPVPTAPALSSIIAPKTPTISLVPEQIGKLHSELDMVKMNVKVMAAILRENTPGSENHEDIELLQKLYKTGREMQERIMDLLVVVENEDVTVELIQVNEDLNNAILGYERFTRNQQRLLEQNRNLNETTNTSNEPSAPSCDLLDLSPILPIPVSNGEALNTVNAQLSALSVSSPSPVITSNLYSNLQPQLDLLASENTETPTLFAQRTSQNFVSSPTYDDGRLKPGDQLVSVNKESMIGVSFEEAKSIITRAKLRSESPWQIAFIRQKSYSGHPGNVCCPSPLQASEDCGPQNSAFNLLSPPPEALVPKTSSTPKTQNPILPSFKEIQTKHGYNKTEHTPITSLDNSPTDASSSDVAPAWTDDDSGPQGKKISLNPSVRLKAEKLEMALNYLGIQPTKEQHEALRQQVQADSKGTVSFGDFVQVARNLFCLHLDEVNVGVHEISSILDSQLLPCDSLEADEVGKLKQERDAAREELHALKEKLLESEKHRQELTEELQNVKQEAKAVAEETRALRSRIHLAEAAQRQAHGMEMDYEEVIHLLEAEIAELKAQLADYSEQNKLNFLGSLDLACPPVKPESSGVPPISLTSDSASGTVLLAGVYMGLWDLFFQLESVQDLRKRVTVLDCQLRKSEMARKTFKASTERLLHFVEAVQEVLLDSSGPFSTLSNRRVVMPSQTSLPLLGRNGRNVPAALLLESKELARAVRAILDMDCLIKTAASRSRQLLLYEKRCHESSPEAHFPPHHVLLLSQLNPPVPVMAFDT</sequence>
<keyword evidence="2" id="KW-0813">Transport</keyword>
<dbReference type="Gene3D" id="1.20.58.160">
    <property type="match status" value="1"/>
</dbReference>
<dbReference type="AlphaFoldDB" id="A0A8J6GLK6"/>
<gene>
    <name evidence="9" type="ORF">LTLLF_140235</name>
</gene>
<evidence type="ECO:0000256" key="1">
    <source>
        <dbReference type="ARBA" id="ARBA00007708"/>
    </source>
</evidence>
<dbReference type="GO" id="GO:0043130">
    <property type="term" value="F:ubiquitin binding"/>
    <property type="evidence" value="ECO:0007669"/>
    <property type="project" value="InterPro"/>
</dbReference>
<dbReference type="SUPFAM" id="SSF48464">
    <property type="entry name" value="ENTH/VHS domain"/>
    <property type="match status" value="1"/>
</dbReference>
<evidence type="ECO:0000256" key="4">
    <source>
        <dbReference type="SAM" id="Coils"/>
    </source>
</evidence>
<dbReference type="CDD" id="cd14237">
    <property type="entry name" value="GAT_TM1L1"/>
    <property type="match status" value="1"/>
</dbReference>
<dbReference type="GO" id="GO:0016020">
    <property type="term" value="C:membrane"/>
    <property type="evidence" value="ECO:0007669"/>
    <property type="project" value="TreeGrafter"/>
</dbReference>
<dbReference type="GO" id="GO:0015031">
    <property type="term" value="P:protein transport"/>
    <property type="evidence" value="ECO:0007669"/>
    <property type="project" value="UniProtKB-KW"/>
</dbReference>
<dbReference type="InterPro" id="IPR002014">
    <property type="entry name" value="VHS_dom"/>
</dbReference>
<dbReference type="Pfam" id="PF00790">
    <property type="entry name" value="VHS"/>
    <property type="match status" value="1"/>
</dbReference>
<dbReference type="CDD" id="cd16997">
    <property type="entry name" value="VHS_Tom1L1"/>
    <property type="match status" value="1"/>
</dbReference>
<feature type="compositionally biased region" description="Polar residues" evidence="5">
    <location>
        <begin position="509"/>
        <end position="525"/>
    </location>
</feature>
<dbReference type="InterPro" id="IPR038425">
    <property type="entry name" value="GAT_sf"/>
</dbReference>
<dbReference type="Proteomes" id="UP000710432">
    <property type="component" value="Unassembled WGS sequence"/>
</dbReference>
<dbReference type="InterPro" id="IPR001478">
    <property type="entry name" value="PDZ"/>
</dbReference>
<proteinExistence type="inferred from homology"/>
<comment type="similarity">
    <text evidence="1">Belongs to the TOM1 family.</text>
</comment>
<dbReference type="GO" id="GO:0007165">
    <property type="term" value="P:signal transduction"/>
    <property type="evidence" value="ECO:0007669"/>
    <property type="project" value="TreeGrafter"/>
</dbReference>
<evidence type="ECO:0000313" key="10">
    <source>
        <dbReference type="Proteomes" id="UP000710432"/>
    </source>
</evidence>
<evidence type="ECO:0000259" key="6">
    <source>
        <dbReference type="PROSITE" id="PS50106"/>
    </source>
</evidence>
<accession>A0A8J6GLK6</accession>
<evidence type="ECO:0000256" key="5">
    <source>
        <dbReference type="SAM" id="MobiDB-lite"/>
    </source>
</evidence>
<evidence type="ECO:0000313" key="9">
    <source>
        <dbReference type="EMBL" id="KAH0513420.1"/>
    </source>
</evidence>
<evidence type="ECO:0000256" key="2">
    <source>
        <dbReference type="ARBA" id="ARBA00022448"/>
    </source>
</evidence>
<evidence type="ECO:0000259" key="7">
    <source>
        <dbReference type="PROSITE" id="PS50179"/>
    </source>
</evidence>
<dbReference type="Gene3D" id="1.25.40.90">
    <property type="match status" value="1"/>
</dbReference>
<dbReference type="EMBL" id="JAATJU010021532">
    <property type="protein sequence ID" value="KAH0513420.1"/>
    <property type="molecule type" value="Genomic_DNA"/>
</dbReference>
<dbReference type="InterPro" id="IPR047013">
    <property type="entry name" value="TOM1L1_VHS_dom"/>
</dbReference>
<dbReference type="GO" id="GO:0035091">
    <property type="term" value="F:phosphatidylinositol binding"/>
    <property type="evidence" value="ECO:0007669"/>
    <property type="project" value="InterPro"/>
</dbReference>
<comment type="caution">
    <text evidence="9">The sequence shown here is derived from an EMBL/GenBank/DDBJ whole genome shotgun (WGS) entry which is preliminary data.</text>
</comment>
<feature type="coiled-coil region" evidence="4">
    <location>
        <begin position="632"/>
        <end position="729"/>
    </location>
</feature>
<organism evidence="9 10">
    <name type="scientific">Microtus ochrogaster</name>
    <name type="common">Prairie vole</name>
    <dbReference type="NCBI Taxonomy" id="79684"/>
    <lineage>
        <taxon>Eukaryota</taxon>
        <taxon>Metazoa</taxon>
        <taxon>Chordata</taxon>
        <taxon>Craniata</taxon>
        <taxon>Vertebrata</taxon>
        <taxon>Euteleostomi</taxon>
        <taxon>Mammalia</taxon>
        <taxon>Eutheria</taxon>
        <taxon>Euarchontoglires</taxon>
        <taxon>Glires</taxon>
        <taxon>Rodentia</taxon>
        <taxon>Myomorpha</taxon>
        <taxon>Muroidea</taxon>
        <taxon>Cricetidae</taxon>
        <taxon>Arvicolinae</taxon>
        <taxon>Microtus</taxon>
    </lineage>
</organism>
<dbReference type="InterPro" id="IPR004152">
    <property type="entry name" value="GAT_dom"/>
</dbReference>
<dbReference type="Pfam" id="PF03127">
    <property type="entry name" value="GAT"/>
    <property type="match status" value="1"/>
</dbReference>
<dbReference type="GO" id="GO:0030276">
    <property type="term" value="F:clathrin binding"/>
    <property type="evidence" value="ECO:0007669"/>
    <property type="project" value="TreeGrafter"/>
</dbReference>
<dbReference type="InterPro" id="IPR027428">
    <property type="entry name" value="TOM1L1_GAT_dom"/>
</dbReference>
<feature type="region of interest" description="Disordered" evidence="5">
    <location>
        <begin position="502"/>
        <end position="545"/>
    </location>
</feature>
<dbReference type="InterPro" id="IPR008942">
    <property type="entry name" value="ENTH_VHS"/>
</dbReference>
<dbReference type="PROSITE" id="PS50179">
    <property type="entry name" value="VHS"/>
    <property type="match status" value="1"/>
</dbReference>
<dbReference type="SUPFAM" id="SSF89009">
    <property type="entry name" value="GAT-like domain"/>
    <property type="match status" value="1"/>
</dbReference>
<protein>
    <submittedName>
        <fullName evidence="9">Syntaxin-binding protein 4</fullName>
    </submittedName>
</protein>
<feature type="domain" description="VHS" evidence="7">
    <location>
        <begin position="18"/>
        <end position="150"/>
    </location>
</feature>
<reference evidence="9" key="1">
    <citation type="submission" date="2020-03" db="EMBL/GenBank/DDBJ databases">
        <title>Studies in the Genomics of Life Span.</title>
        <authorList>
            <person name="Glass D."/>
        </authorList>
    </citation>
    <scope>NUCLEOTIDE SEQUENCE</scope>
    <source>
        <strain evidence="9">LTLLF</strain>
        <tissue evidence="9">Muscle</tissue>
    </source>
</reference>
<dbReference type="Gene3D" id="1.10.238.10">
    <property type="entry name" value="EF-hand"/>
    <property type="match status" value="1"/>
</dbReference>
<feature type="domain" description="PDZ" evidence="6">
    <location>
        <begin position="384"/>
        <end position="422"/>
    </location>
</feature>
<name>A0A8J6GLK6_MICOH</name>
<dbReference type="FunFam" id="1.25.40.90:FF:000003">
    <property type="entry name" value="TOM1-like protein 2 isoform X1"/>
    <property type="match status" value="1"/>
</dbReference>
<keyword evidence="4" id="KW-0175">Coiled coil</keyword>
<dbReference type="SMART" id="SM00288">
    <property type="entry name" value="VHS"/>
    <property type="match status" value="1"/>
</dbReference>
<feature type="domain" description="GAT" evidence="8">
    <location>
        <begin position="195"/>
        <end position="283"/>
    </location>
</feature>
<dbReference type="InterPro" id="IPR036034">
    <property type="entry name" value="PDZ_sf"/>
</dbReference>
<dbReference type="PANTHER" id="PTHR13856">
    <property type="entry name" value="VHS DOMAIN CONTAINING PROTEIN FAMILY"/>
    <property type="match status" value="1"/>
</dbReference>
<keyword evidence="3" id="KW-0653">Protein transport</keyword>
<dbReference type="PROSITE" id="PS50106">
    <property type="entry name" value="PDZ"/>
    <property type="match status" value="1"/>
</dbReference>
<dbReference type="SUPFAM" id="SSF50156">
    <property type="entry name" value="PDZ domain-like"/>
    <property type="match status" value="1"/>
</dbReference>
<dbReference type="Gene3D" id="2.30.42.10">
    <property type="match status" value="1"/>
</dbReference>
<evidence type="ECO:0000256" key="3">
    <source>
        <dbReference type="ARBA" id="ARBA00022927"/>
    </source>
</evidence>
<dbReference type="PROSITE" id="PS50909">
    <property type="entry name" value="GAT"/>
    <property type="match status" value="1"/>
</dbReference>
<evidence type="ECO:0000259" key="8">
    <source>
        <dbReference type="PROSITE" id="PS50909"/>
    </source>
</evidence>
<dbReference type="PANTHER" id="PTHR13856:SF28">
    <property type="entry name" value="TOM1-LIKE PROTEIN 1"/>
    <property type="match status" value="1"/>
</dbReference>
<feature type="region of interest" description="Disordered" evidence="5">
    <location>
        <begin position="153"/>
        <end position="172"/>
    </location>
</feature>